<feature type="transmembrane region" description="Helical" evidence="2">
    <location>
        <begin position="66"/>
        <end position="90"/>
    </location>
</feature>
<keyword evidence="1" id="KW-0175">Coiled coil</keyword>
<keyword evidence="4" id="KW-1185">Reference proteome</keyword>
<dbReference type="Proteomes" id="UP000054937">
    <property type="component" value="Unassembled WGS sequence"/>
</dbReference>
<sequence>MNNKAYKTLLERYEQNKEDFKSFKKIVYYPLSSLVCLSPLALNLLVQQVDAQFLKENIKLQETLNYIILLFGGLWGCAESLNYGYIFMIFNKVYQEKEKENKNLNQKLESRKSQLNSFQSALIKRNQQQQIQKQILINHSFGSDMESSDDQSGYLLANDAMYLDM</sequence>
<dbReference type="InParanoid" id="A0A0V0QD86"/>
<name>A0A0V0QD86_PSEPJ</name>
<dbReference type="AlphaFoldDB" id="A0A0V0QD86"/>
<accession>A0A0V0QD86</accession>
<dbReference type="EMBL" id="LDAU01000194">
    <property type="protein sequence ID" value="KRX00156.1"/>
    <property type="molecule type" value="Genomic_DNA"/>
</dbReference>
<feature type="coiled-coil region" evidence="1">
    <location>
        <begin position="91"/>
        <end position="121"/>
    </location>
</feature>
<protein>
    <recommendedName>
        <fullName evidence="5">Transmembrane protein</fullName>
    </recommendedName>
</protein>
<reference evidence="3 4" key="1">
    <citation type="journal article" date="2015" name="Sci. Rep.">
        <title>Genome of the facultative scuticociliatosis pathogen Pseudocohnilembus persalinus provides insight into its virulence through horizontal gene transfer.</title>
        <authorList>
            <person name="Xiong J."/>
            <person name="Wang G."/>
            <person name="Cheng J."/>
            <person name="Tian M."/>
            <person name="Pan X."/>
            <person name="Warren A."/>
            <person name="Jiang C."/>
            <person name="Yuan D."/>
            <person name="Miao W."/>
        </authorList>
    </citation>
    <scope>NUCLEOTIDE SEQUENCE [LARGE SCALE GENOMIC DNA]</scope>
    <source>
        <strain evidence="3">36N120E</strain>
    </source>
</reference>
<evidence type="ECO:0000256" key="2">
    <source>
        <dbReference type="SAM" id="Phobius"/>
    </source>
</evidence>
<evidence type="ECO:0000256" key="1">
    <source>
        <dbReference type="SAM" id="Coils"/>
    </source>
</evidence>
<proteinExistence type="predicted"/>
<evidence type="ECO:0000313" key="3">
    <source>
        <dbReference type="EMBL" id="KRX00156.1"/>
    </source>
</evidence>
<organism evidence="3 4">
    <name type="scientific">Pseudocohnilembus persalinus</name>
    <name type="common">Ciliate</name>
    <dbReference type="NCBI Taxonomy" id="266149"/>
    <lineage>
        <taxon>Eukaryota</taxon>
        <taxon>Sar</taxon>
        <taxon>Alveolata</taxon>
        <taxon>Ciliophora</taxon>
        <taxon>Intramacronucleata</taxon>
        <taxon>Oligohymenophorea</taxon>
        <taxon>Scuticociliatia</taxon>
        <taxon>Philasterida</taxon>
        <taxon>Pseudocohnilembidae</taxon>
        <taxon>Pseudocohnilembus</taxon>
    </lineage>
</organism>
<evidence type="ECO:0008006" key="5">
    <source>
        <dbReference type="Google" id="ProtNLM"/>
    </source>
</evidence>
<keyword evidence="2" id="KW-1133">Transmembrane helix</keyword>
<evidence type="ECO:0000313" key="4">
    <source>
        <dbReference type="Proteomes" id="UP000054937"/>
    </source>
</evidence>
<comment type="caution">
    <text evidence="3">The sequence shown here is derived from an EMBL/GenBank/DDBJ whole genome shotgun (WGS) entry which is preliminary data.</text>
</comment>
<feature type="transmembrane region" description="Helical" evidence="2">
    <location>
        <begin position="26"/>
        <end position="46"/>
    </location>
</feature>
<keyword evidence="2" id="KW-0472">Membrane</keyword>
<keyword evidence="2" id="KW-0812">Transmembrane</keyword>
<gene>
    <name evidence="3" type="ORF">PPERSA_10655</name>
</gene>